<dbReference type="AlphaFoldDB" id="A0A939B7D2"/>
<keyword evidence="2" id="KW-1185">Reference proteome</keyword>
<dbReference type="RefSeq" id="WP_205104457.1">
    <property type="nucleotide sequence ID" value="NZ_JACJJG010000030.1"/>
</dbReference>
<proteinExistence type="predicted"/>
<reference evidence="1" key="2">
    <citation type="journal article" date="2021" name="Sci. Rep.">
        <title>The distribution of antibiotic resistance genes in chicken gut microbiota commensals.</title>
        <authorList>
            <person name="Juricova H."/>
            <person name="Matiasovicova J."/>
            <person name="Kubasova T."/>
            <person name="Cejkova D."/>
            <person name="Rychlik I."/>
        </authorList>
    </citation>
    <scope>NUCLEOTIDE SEQUENCE</scope>
    <source>
        <strain evidence="1">An824</strain>
    </source>
</reference>
<organism evidence="1 2">
    <name type="scientific">Marseilla massiliensis</name>
    <dbReference type="NCBI Taxonomy" id="1841864"/>
    <lineage>
        <taxon>Bacteria</taxon>
        <taxon>Pseudomonadati</taxon>
        <taxon>Bacteroidota</taxon>
        <taxon>Bacteroidia</taxon>
        <taxon>Bacteroidales</taxon>
        <taxon>Prevotellaceae</taxon>
        <taxon>Marseilla</taxon>
    </lineage>
</organism>
<gene>
    <name evidence="1" type="ORF">H6A34_07135</name>
</gene>
<sequence length="69" mass="7645">MIIRNVVVLFFMVSRNNYRRFTTGMSALGGRQDRACGRSKLCLTAGNTHPDGTCPPVNWADYSPLPLSL</sequence>
<comment type="caution">
    <text evidence="1">The sequence shown here is derived from an EMBL/GenBank/DDBJ whole genome shotgun (WGS) entry which is preliminary data.</text>
</comment>
<dbReference type="EMBL" id="JACJJG010000030">
    <property type="protein sequence ID" value="MBM6673646.1"/>
    <property type="molecule type" value="Genomic_DNA"/>
</dbReference>
<name>A0A939B7D2_9BACT</name>
<reference evidence="1" key="1">
    <citation type="submission" date="2020-08" db="EMBL/GenBank/DDBJ databases">
        <authorList>
            <person name="Cejkova D."/>
            <person name="Kubasova T."/>
            <person name="Jahodarova E."/>
            <person name="Rychlik I."/>
        </authorList>
    </citation>
    <scope>NUCLEOTIDE SEQUENCE</scope>
    <source>
        <strain evidence="1">An824</strain>
    </source>
</reference>
<accession>A0A939B7D2</accession>
<evidence type="ECO:0000313" key="1">
    <source>
        <dbReference type="EMBL" id="MBM6673646.1"/>
    </source>
</evidence>
<protein>
    <submittedName>
        <fullName evidence="1">Uncharacterized protein</fullName>
    </submittedName>
</protein>
<evidence type="ECO:0000313" key="2">
    <source>
        <dbReference type="Proteomes" id="UP000706891"/>
    </source>
</evidence>
<dbReference type="Proteomes" id="UP000706891">
    <property type="component" value="Unassembled WGS sequence"/>
</dbReference>